<keyword evidence="2" id="KW-1185">Reference proteome</keyword>
<sequence>MNRNRVRYHPSGALQKEWTRKDSFYFVLQKNGSGKPIEEEFRFRIASTYAALHDPTEHFVKTSPVDISKGGSAAITEAHLDASILASSAENENLIIEVSTPPRYGVLEFLDGASASMYWSEFQREPKLIYRNGGEQVRDDSVTFFIYPASERTRRSSRLRITVPIHIRTPRDPLVQVSRFPSSISVRNSGVVHLTAKLFHASHPHVPAQSIVYELTQPGTAGTEIRVNGQRKTMFSQQQ</sequence>
<feature type="non-terminal residue" evidence="1">
    <location>
        <position position="239"/>
    </location>
</feature>
<proteinExistence type="predicted"/>
<organism evidence="1 2">
    <name type="scientific">Trichostrongylus colubriformis</name>
    <name type="common">Black scour worm</name>
    <dbReference type="NCBI Taxonomy" id="6319"/>
    <lineage>
        <taxon>Eukaryota</taxon>
        <taxon>Metazoa</taxon>
        <taxon>Ecdysozoa</taxon>
        <taxon>Nematoda</taxon>
        <taxon>Chromadorea</taxon>
        <taxon>Rhabditida</taxon>
        <taxon>Rhabditina</taxon>
        <taxon>Rhabditomorpha</taxon>
        <taxon>Strongyloidea</taxon>
        <taxon>Trichostrongylidae</taxon>
        <taxon>Trichostrongylus</taxon>
    </lineage>
</organism>
<dbReference type="EMBL" id="WIXE01014900">
    <property type="protein sequence ID" value="KAK5973921.1"/>
    <property type="molecule type" value="Genomic_DNA"/>
</dbReference>
<evidence type="ECO:0000313" key="2">
    <source>
        <dbReference type="Proteomes" id="UP001331761"/>
    </source>
</evidence>
<dbReference type="PANTHER" id="PTHR45739:SF8">
    <property type="entry name" value="FRAS1-RELATED EXTRACELLULAR MATRIX PROTEIN 1"/>
    <property type="match status" value="1"/>
</dbReference>
<comment type="caution">
    <text evidence="1">The sequence shown here is derived from an EMBL/GenBank/DDBJ whole genome shotgun (WGS) entry which is preliminary data.</text>
</comment>
<protein>
    <submittedName>
        <fullName evidence="1">Uncharacterized protein</fullName>
    </submittedName>
</protein>
<dbReference type="Proteomes" id="UP001331761">
    <property type="component" value="Unassembled WGS sequence"/>
</dbReference>
<name>A0AAN8IHL9_TRICO</name>
<dbReference type="InterPro" id="IPR051561">
    <property type="entry name" value="FRAS1_ECM"/>
</dbReference>
<reference evidence="1 2" key="1">
    <citation type="submission" date="2019-10" db="EMBL/GenBank/DDBJ databases">
        <title>Assembly and Annotation for the nematode Trichostrongylus colubriformis.</title>
        <authorList>
            <person name="Martin J."/>
        </authorList>
    </citation>
    <scope>NUCLEOTIDE SEQUENCE [LARGE SCALE GENOMIC DNA]</scope>
    <source>
        <strain evidence="1">G859</strain>
        <tissue evidence="1">Whole worm</tissue>
    </source>
</reference>
<evidence type="ECO:0000313" key="1">
    <source>
        <dbReference type="EMBL" id="KAK5973921.1"/>
    </source>
</evidence>
<dbReference type="AlphaFoldDB" id="A0AAN8IHL9"/>
<accession>A0AAN8IHL9</accession>
<dbReference type="GO" id="GO:0009653">
    <property type="term" value="P:anatomical structure morphogenesis"/>
    <property type="evidence" value="ECO:0007669"/>
    <property type="project" value="TreeGrafter"/>
</dbReference>
<dbReference type="PANTHER" id="PTHR45739">
    <property type="entry name" value="MATRIX PROTEIN, PUTATIVE-RELATED"/>
    <property type="match status" value="1"/>
</dbReference>
<gene>
    <name evidence="1" type="ORF">GCK32_016358</name>
</gene>